<feature type="compositionally biased region" description="Low complexity" evidence="14">
    <location>
        <begin position="1556"/>
        <end position="1569"/>
    </location>
</feature>
<keyword evidence="6" id="KW-0677">Repeat</keyword>
<evidence type="ECO:0000256" key="9">
    <source>
        <dbReference type="ARBA" id="ARBA00023170"/>
    </source>
</evidence>
<feature type="region of interest" description="Disordered" evidence="14">
    <location>
        <begin position="1547"/>
        <end position="1680"/>
    </location>
</feature>
<keyword evidence="2" id="KW-1003">Cell membrane</keyword>
<protein>
    <submittedName>
        <fullName evidence="17">Low-density lipoprotein receptor-related protein 6</fullName>
    </submittedName>
</protein>
<dbReference type="InterPro" id="IPR001881">
    <property type="entry name" value="EGF-like_Ca-bd_dom"/>
</dbReference>
<dbReference type="Proteomes" id="UP000008237">
    <property type="component" value="Unassembled WGS sequence"/>
</dbReference>
<dbReference type="SMART" id="SM00181">
    <property type="entry name" value="EGF"/>
    <property type="match status" value="4"/>
</dbReference>
<dbReference type="STRING" id="610380.E2B7S9"/>
<evidence type="ECO:0000256" key="8">
    <source>
        <dbReference type="ARBA" id="ARBA00023157"/>
    </source>
</evidence>
<dbReference type="GO" id="GO:0035556">
    <property type="term" value="P:intracellular signal transduction"/>
    <property type="evidence" value="ECO:0007669"/>
    <property type="project" value="InterPro"/>
</dbReference>
<dbReference type="FunFam" id="2.120.10.30:FF:000008">
    <property type="entry name" value="Low-density lipoprotein receptor-related protein 4"/>
    <property type="match status" value="1"/>
</dbReference>
<evidence type="ECO:0000256" key="15">
    <source>
        <dbReference type="SAM" id="Phobius"/>
    </source>
</evidence>
<evidence type="ECO:0000256" key="14">
    <source>
        <dbReference type="SAM" id="MobiDB-lite"/>
    </source>
</evidence>
<dbReference type="PROSITE" id="PS50068">
    <property type="entry name" value="LDLRA_2"/>
    <property type="match status" value="3"/>
</dbReference>
<feature type="compositionally biased region" description="Low complexity" evidence="14">
    <location>
        <begin position="1582"/>
        <end position="1597"/>
    </location>
</feature>
<feature type="repeat" description="LDL-receptor class B" evidence="13">
    <location>
        <begin position="799"/>
        <end position="841"/>
    </location>
</feature>
<dbReference type="CDD" id="cd00112">
    <property type="entry name" value="LDLa"/>
    <property type="match status" value="3"/>
</dbReference>
<evidence type="ECO:0000256" key="5">
    <source>
        <dbReference type="ARBA" id="ARBA00022729"/>
    </source>
</evidence>
<feature type="repeat" description="LDL-receptor class B" evidence="13">
    <location>
        <begin position="450"/>
        <end position="492"/>
    </location>
</feature>
<feature type="compositionally biased region" description="Pro residues" evidence="14">
    <location>
        <begin position="1671"/>
        <end position="1680"/>
    </location>
</feature>
<dbReference type="GO" id="GO:0006897">
    <property type="term" value="P:endocytosis"/>
    <property type="evidence" value="ECO:0007669"/>
    <property type="project" value="UniProtKB-KW"/>
</dbReference>
<feature type="disulfide bond" evidence="12">
    <location>
        <begin position="1356"/>
        <end position="1371"/>
    </location>
</feature>
<dbReference type="InterPro" id="IPR029787">
    <property type="entry name" value="Nucleotide_cyclase"/>
</dbReference>
<sequence length="1680" mass="188935">MPVGLLHRRLQQDPRRSNNKESGDSTLEFGELQLCVNNDAEISYDFDLFGHFDNLCEHHGCEKISTLGDCYFCVNGCPEPRYDHTKCYIEMGLGSPVLLFATNKDIRMTNVSRSNKVNVIVKDLSEGAALDFYYERGLICWSDSGLEMIQCIRANGTHTGERMTVVNSSLISPDGLACDWYTGKLYWTDGEKNRIELTSIDGRHRKVLFWTDIYQPRAIALAPMKSFLFWTDWGDVPKIERASMDGDPSTRIVIVSDNIFWPNGLTVDYENELIYWADGRLWFIAVIDFYGGNRRTIVNRGLDYPFALTYFDQRLYWTDWKTWCIHSYDMRQSQANPRELFHGEFIPGDIEVWDAKRQPQGNNPCRQNNGNCSHLCLLSTSKRGYSCACPTGVKLVDNFTCAKGPEELLLIVQRSEICRISLDSPDYTNFVLPLTGIKHAIAIDFDPVDEMLYWTDEQAFAIRRAYLDGSGQQNVIVTEVMNPDGIAIDWVARNMYWTDTGTDRIEVARLNGTRRKVLVNEDLVEPRAIAVAPDLGWMFWTDWNEKRPKIERSNLDATDRILLVTKDISWPNGIALDLERLKIYWCDAKTDKIEVSNMDGTDRREVITDNLPHLFGLSLLGDYLYWTDWQRRSIDRAHKLTGGDREVIVDQVPNVMGLKAVHLGRVNTSTNPCGRDNGGCGHLCLNRPRNKYVCACQIGYELTKDKRTCVVPDAFLLFARKDNIGRISIENVNNDNIIPITGLKDASALDFDFGENRIYWTDIKQKAITRAFINGSEIEKVIDLGLESPEALALDWIAHNLYWSDINTRRIEMIRLEGSIRRVLVWQNLIEPKCLALDPERGHIYWTEWGGSGSIERADLDGAQRQTIISGIGRANGLTIDHAARKLYWADLQTPAIDCFDLRTRQKVVIITQNIVYPFSITQYRDYIYWTDWNTGDIERADKTTGVNRTRIHDQLESVTALLVFHASRQPGWNPCAVANGNCSHLCIALSNANGSISVSRKCTCPTHYSLARDNRTCMPPKRYMIYSLRNTIARYLPDLPDDCADVVLRLQNLKNVRAIEYDPVTQHVYWVDGRNFLIRRTLENKTQHSSSVLVSAGSGHPFDLALDPLSRLLFWSCIVNDVINVTRLDNGSMLGIVVKGDGEKPRNIAIHSQQRLLFWTDVGKKIRVMQSKMDGQERLEIATNLESQPTGLAVDTEANIVYWAHGKLIECADFMGNNRRTLVTISTPGMVAHMSVFLNYLYWFDRESQTLERVNKSSGFGRRTLMNHVLITDLVTVSVLDNIEAHVCSPFNDYGDCSHFCIGTNSPRCSCPRSLVLSEDGRTCRAAPACGNDHFTCAAPSSTGLKECIPAAWKCDGQTDCLDGSDELGCPACNREQFKCDSLCIDMSLVCDGTPQCHDGSDEAHCCRADQFPCAASGVCISASALCDKWEDCADASDEIPQNCETARHRQDNVPSAESSKVTYVIIILVVVVLTSVTILGYYYCRRKFTGNEGLPDILHDSAGDPLSPKSNRVVKPMFAHKNNRKDLKAGMEAVRMSMLNGSSLGSSYDRSHITGASSSTRGSSAGGYPQETLNPPPSPATIASSTRCSSSNASRYKPYRHYRSINQPPPPTPCSTDVCDESDSNYPARYRYESEPFPPPPTPRSVYHSDAAISCPPSPSSRSSTYFNPLPPPPSPVP</sequence>
<dbReference type="GO" id="GO:0016829">
    <property type="term" value="F:lyase activity"/>
    <property type="evidence" value="ECO:0007669"/>
    <property type="project" value="UniProtKB-KW"/>
</dbReference>
<dbReference type="Gene3D" id="4.10.400.10">
    <property type="entry name" value="Low-density Lipoprotein Receptor"/>
    <property type="match status" value="3"/>
</dbReference>
<dbReference type="SUPFAM" id="SSF57196">
    <property type="entry name" value="EGF/Laminin"/>
    <property type="match status" value="2"/>
</dbReference>
<dbReference type="InterPro" id="IPR023415">
    <property type="entry name" value="LDLR_class-A_CS"/>
</dbReference>
<evidence type="ECO:0000259" key="16">
    <source>
        <dbReference type="PROSITE" id="PS50125"/>
    </source>
</evidence>
<keyword evidence="5" id="KW-0732">Signal</keyword>
<gene>
    <name evidence="17" type="ORF">EAI_08747</name>
</gene>
<keyword evidence="18" id="KW-1185">Reference proteome</keyword>
<dbReference type="InterPro" id="IPR011042">
    <property type="entry name" value="6-blade_b-propeller_TolB-like"/>
</dbReference>
<proteinExistence type="predicted"/>
<dbReference type="PROSITE" id="PS51120">
    <property type="entry name" value="LDLRB"/>
    <property type="match status" value="12"/>
</dbReference>
<keyword evidence="15" id="KW-1133">Transmembrane helix</keyword>
<feature type="repeat" description="LDL-receptor class B" evidence="13">
    <location>
        <begin position="226"/>
        <end position="271"/>
    </location>
</feature>
<evidence type="ECO:0000256" key="10">
    <source>
        <dbReference type="ARBA" id="ARBA00023180"/>
    </source>
</evidence>
<dbReference type="SMART" id="SM00179">
    <property type="entry name" value="EGF_CA"/>
    <property type="match status" value="1"/>
</dbReference>
<keyword evidence="11" id="KW-0456">Lyase</keyword>
<dbReference type="PANTHER" id="PTHR46513">
    <property type="entry name" value="VITELLOGENIN RECEPTOR-LIKE PROTEIN-RELATED-RELATED"/>
    <property type="match status" value="1"/>
</dbReference>
<dbReference type="OrthoDB" id="2107370at2759"/>
<feature type="repeat" description="LDL-receptor class B" evidence="13">
    <location>
        <begin position="272"/>
        <end position="314"/>
    </location>
</feature>
<dbReference type="Pfam" id="PF14670">
    <property type="entry name" value="FXa_inhibition"/>
    <property type="match status" value="2"/>
</dbReference>
<dbReference type="EMBL" id="GL446209">
    <property type="protein sequence ID" value="EFN88222.1"/>
    <property type="molecule type" value="Genomic_DNA"/>
</dbReference>
<evidence type="ECO:0000256" key="2">
    <source>
        <dbReference type="ARBA" id="ARBA00022475"/>
    </source>
</evidence>
<feature type="repeat" description="LDL-receptor class B" evidence="13">
    <location>
        <begin position="183"/>
        <end position="225"/>
    </location>
</feature>
<keyword evidence="9 17" id="KW-0675">Receptor</keyword>
<dbReference type="OMA" id="VNPCKVN"/>
<dbReference type="SUPFAM" id="SSF63825">
    <property type="entry name" value="YWTD domain"/>
    <property type="match status" value="4"/>
</dbReference>
<evidence type="ECO:0000313" key="17">
    <source>
        <dbReference type="EMBL" id="EFN88222.1"/>
    </source>
</evidence>
<feature type="disulfide bond" evidence="12">
    <location>
        <begin position="1392"/>
        <end position="1407"/>
    </location>
</feature>
<feature type="repeat" description="LDL-receptor class B" evidence="13">
    <location>
        <begin position="842"/>
        <end position="884"/>
    </location>
</feature>
<feature type="repeat" description="LDL-receptor class B" evidence="13">
    <location>
        <begin position="1156"/>
        <end position="1199"/>
    </location>
</feature>
<feature type="repeat" description="LDL-receptor class B" evidence="13">
    <location>
        <begin position="493"/>
        <end position="535"/>
    </location>
</feature>
<evidence type="ECO:0000256" key="7">
    <source>
        <dbReference type="ARBA" id="ARBA00023136"/>
    </source>
</evidence>
<dbReference type="GO" id="GO:0005509">
    <property type="term" value="F:calcium ion binding"/>
    <property type="evidence" value="ECO:0007669"/>
    <property type="project" value="InterPro"/>
</dbReference>
<reference evidence="17 18" key="1">
    <citation type="journal article" date="2010" name="Science">
        <title>Genomic comparison of the ants Camponotus floridanus and Harpegnathos saltator.</title>
        <authorList>
            <person name="Bonasio R."/>
            <person name="Zhang G."/>
            <person name="Ye C."/>
            <person name="Mutti N.S."/>
            <person name="Fang X."/>
            <person name="Qin N."/>
            <person name="Donahue G."/>
            <person name="Yang P."/>
            <person name="Li Q."/>
            <person name="Li C."/>
            <person name="Zhang P."/>
            <person name="Huang Z."/>
            <person name="Berger S.L."/>
            <person name="Reinberg D."/>
            <person name="Wang J."/>
            <person name="Liebig J."/>
        </authorList>
    </citation>
    <scope>NUCLEOTIDE SEQUENCE [LARGE SCALE GENOMIC DNA]</scope>
    <source>
        <strain evidence="17 18">R22 G/1</strain>
    </source>
</reference>
<dbReference type="InterPro" id="IPR002172">
    <property type="entry name" value="LDrepeatLR_classA_rpt"/>
</dbReference>
<dbReference type="InterPro" id="IPR050778">
    <property type="entry name" value="Cueball_EGF_LRP_Nidogen"/>
</dbReference>
<dbReference type="PROSITE" id="PS50125">
    <property type="entry name" value="GUANYLATE_CYCLASE_2"/>
    <property type="match status" value="1"/>
</dbReference>
<evidence type="ECO:0000256" key="1">
    <source>
        <dbReference type="ARBA" id="ARBA00004251"/>
    </source>
</evidence>
<organism evidence="18">
    <name type="scientific">Harpegnathos saltator</name>
    <name type="common">Jerdon's jumping ant</name>
    <dbReference type="NCBI Taxonomy" id="610380"/>
    <lineage>
        <taxon>Eukaryota</taxon>
        <taxon>Metazoa</taxon>
        <taxon>Ecdysozoa</taxon>
        <taxon>Arthropoda</taxon>
        <taxon>Hexapoda</taxon>
        <taxon>Insecta</taxon>
        <taxon>Pterygota</taxon>
        <taxon>Neoptera</taxon>
        <taxon>Endopterygota</taxon>
        <taxon>Hymenoptera</taxon>
        <taxon>Apocrita</taxon>
        <taxon>Aculeata</taxon>
        <taxon>Formicoidea</taxon>
        <taxon>Formicidae</taxon>
        <taxon>Ponerinae</taxon>
        <taxon>Ponerini</taxon>
        <taxon>Harpegnathos</taxon>
    </lineage>
</organism>
<dbReference type="InterPro" id="IPR001054">
    <property type="entry name" value="A/G_cyclase"/>
</dbReference>
<evidence type="ECO:0000256" key="4">
    <source>
        <dbReference type="ARBA" id="ARBA00022583"/>
    </source>
</evidence>
<evidence type="ECO:0000256" key="11">
    <source>
        <dbReference type="ARBA" id="ARBA00023239"/>
    </source>
</evidence>
<dbReference type="PROSITE" id="PS01186">
    <property type="entry name" value="EGF_2"/>
    <property type="match status" value="1"/>
</dbReference>
<dbReference type="InParanoid" id="E2B7S9"/>
<dbReference type="SMART" id="SM00192">
    <property type="entry name" value="LDLa"/>
    <property type="match status" value="3"/>
</dbReference>
<dbReference type="InterPro" id="IPR036055">
    <property type="entry name" value="LDL_receptor-like_sf"/>
</dbReference>
<dbReference type="Gene3D" id="2.120.10.30">
    <property type="entry name" value="TolB, C-terminal domain"/>
    <property type="match status" value="4"/>
</dbReference>
<keyword evidence="15" id="KW-0812">Transmembrane</keyword>
<accession>E2B7S9</accession>
<keyword evidence="7 15" id="KW-0472">Membrane</keyword>
<dbReference type="FunFam" id="2.120.10.30:FF:000001">
    <property type="entry name" value="Low-density lipoprotein receptor-related protein 6"/>
    <property type="match status" value="2"/>
</dbReference>
<evidence type="ECO:0000256" key="6">
    <source>
        <dbReference type="ARBA" id="ARBA00022737"/>
    </source>
</evidence>
<dbReference type="InterPro" id="IPR000742">
    <property type="entry name" value="EGF"/>
</dbReference>
<comment type="caution">
    <text evidence="12">Lacks conserved residue(s) required for the propagation of feature annotation.</text>
</comment>
<feature type="repeat" description="LDL-receptor class B" evidence="13">
    <location>
        <begin position="581"/>
        <end position="623"/>
    </location>
</feature>
<keyword evidence="4" id="KW-0254">Endocytosis</keyword>
<keyword evidence="17" id="KW-0449">Lipoprotein</keyword>
<evidence type="ECO:0000313" key="18">
    <source>
        <dbReference type="Proteomes" id="UP000008237"/>
    </source>
</evidence>
<dbReference type="SUPFAM" id="SSF57424">
    <property type="entry name" value="LDL receptor-like module"/>
    <property type="match status" value="3"/>
</dbReference>
<dbReference type="GO" id="GO:0009190">
    <property type="term" value="P:cyclic nucleotide biosynthetic process"/>
    <property type="evidence" value="ECO:0007669"/>
    <property type="project" value="InterPro"/>
</dbReference>
<evidence type="ECO:0000256" key="13">
    <source>
        <dbReference type="PROSITE-ProRule" id="PRU00461"/>
    </source>
</evidence>
<dbReference type="PROSITE" id="PS01209">
    <property type="entry name" value="LDLRA_1"/>
    <property type="match status" value="1"/>
</dbReference>
<dbReference type="Pfam" id="PF00211">
    <property type="entry name" value="Guanylate_cyc"/>
    <property type="match status" value="1"/>
</dbReference>
<evidence type="ECO:0000256" key="3">
    <source>
        <dbReference type="ARBA" id="ARBA00022536"/>
    </source>
</evidence>
<dbReference type="PANTHER" id="PTHR46513:SF41">
    <property type="entry name" value="LOW-DENSITY LIPOPROTEIN RECEPTOR-RELATED PROTEIN"/>
    <property type="match status" value="1"/>
</dbReference>
<dbReference type="GO" id="GO:0005886">
    <property type="term" value="C:plasma membrane"/>
    <property type="evidence" value="ECO:0007669"/>
    <property type="project" value="UniProtKB-SubCell"/>
</dbReference>
<keyword evidence="8 12" id="KW-1015">Disulfide bond</keyword>
<dbReference type="PRINTS" id="PR00261">
    <property type="entry name" value="LDLRECEPTOR"/>
</dbReference>
<feature type="repeat" description="LDL-receptor class B" evidence="13">
    <location>
        <begin position="756"/>
        <end position="798"/>
    </location>
</feature>
<feature type="repeat" description="LDL-receptor class B" evidence="13">
    <location>
        <begin position="137"/>
        <end position="182"/>
    </location>
</feature>
<evidence type="ECO:0000256" key="12">
    <source>
        <dbReference type="PROSITE-ProRule" id="PRU00124"/>
    </source>
</evidence>
<name>E2B7S9_HARSA</name>
<comment type="subcellular location">
    <subcellularLocation>
        <location evidence="1">Cell membrane</location>
        <topology evidence="1">Single-pass type I membrane protein</topology>
    </subcellularLocation>
</comment>
<dbReference type="Pfam" id="PF00058">
    <property type="entry name" value="Ldl_recept_b"/>
    <property type="match status" value="8"/>
</dbReference>
<dbReference type="FunCoup" id="E2B7S9">
    <property type="interactions" value="519"/>
</dbReference>
<feature type="domain" description="Guanylate cyclase" evidence="16">
    <location>
        <begin position="47"/>
        <end position="93"/>
    </location>
</feature>
<keyword evidence="10" id="KW-0325">Glycoprotein</keyword>
<feature type="repeat" description="LDL-receptor class B" evidence="13">
    <location>
        <begin position="536"/>
        <end position="580"/>
    </location>
</feature>
<dbReference type="SUPFAM" id="SSF55073">
    <property type="entry name" value="Nucleotide cyclase"/>
    <property type="match status" value="1"/>
</dbReference>
<dbReference type="InterPro" id="IPR000033">
    <property type="entry name" value="LDLR_classB_rpt"/>
</dbReference>
<dbReference type="Pfam" id="PF00057">
    <property type="entry name" value="Ldl_recept_a"/>
    <property type="match status" value="3"/>
</dbReference>
<feature type="transmembrane region" description="Helical" evidence="15">
    <location>
        <begin position="1463"/>
        <end position="1486"/>
    </location>
</feature>
<keyword evidence="3" id="KW-0245">EGF-like domain</keyword>
<dbReference type="SMART" id="SM00135">
    <property type="entry name" value="LY"/>
    <property type="match status" value="19"/>
</dbReference>